<feature type="domain" description="Reverse transcriptase Ty1/copia-type" evidence="1">
    <location>
        <begin position="106"/>
        <end position="211"/>
    </location>
</feature>
<accession>A0A371H2R6</accession>
<dbReference type="PANTHER" id="PTHR11439:SF483">
    <property type="entry name" value="PEPTIDE SYNTHASE GLIP-LIKE, PUTATIVE (AFU_ORTHOLOGUE AFUA_3G12920)-RELATED"/>
    <property type="match status" value="1"/>
</dbReference>
<feature type="non-terminal residue" evidence="2">
    <location>
        <position position="1"/>
    </location>
</feature>
<name>A0A371H2R6_MUCPR</name>
<dbReference type="OrthoDB" id="1408760at2759"/>
<dbReference type="EMBL" id="QJKJ01003736">
    <property type="protein sequence ID" value="RDX97114.1"/>
    <property type="molecule type" value="Genomic_DNA"/>
</dbReference>
<dbReference type="PANTHER" id="PTHR11439">
    <property type="entry name" value="GAG-POL-RELATED RETROTRANSPOSON"/>
    <property type="match status" value="1"/>
</dbReference>
<gene>
    <name evidence="2" type="ORF">CR513_20163</name>
</gene>
<reference evidence="2" key="1">
    <citation type="submission" date="2018-05" db="EMBL/GenBank/DDBJ databases">
        <title>Draft genome of Mucuna pruriens seed.</title>
        <authorList>
            <person name="Nnadi N.E."/>
            <person name="Vos R."/>
            <person name="Hasami M.H."/>
            <person name="Devisetty U.K."/>
            <person name="Aguiy J.C."/>
        </authorList>
    </citation>
    <scope>NUCLEOTIDE SEQUENCE [LARGE SCALE GENOMIC DNA]</scope>
    <source>
        <strain evidence="2">JCA_2017</strain>
    </source>
</reference>
<dbReference type="AlphaFoldDB" id="A0A371H2R6"/>
<evidence type="ECO:0000313" key="2">
    <source>
        <dbReference type="EMBL" id="RDX97114.1"/>
    </source>
</evidence>
<protein>
    <recommendedName>
        <fullName evidence="1">Reverse transcriptase Ty1/copia-type domain-containing protein</fullName>
    </recommendedName>
</protein>
<evidence type="ECO:0000259" key="1">
    <source>
        <dbReference type="Pfam" id="PF07727"/>
    </source>
</evidence>
<sequence>MLKIESELNQAQVTLVLKVEPKNLEEALLDDKWILAMQEELDQFQKNDVWKLVSPPNDKFIIGTKWIFMNKMDENGKVVRNKSRLEAIRIWLSFAAHHNMRLHSIDALYGLKQAPHAWYENLSSFLMTNGFQRGKVVITLFRKNYYSHFIIQAEDEIYIHQTKDVKELLKKFNLKDCKTMSTLMHLTSILSMDKMDKKGYDWLSTLLTTSGLDIIFSVCLCVRFQSNPRESHLIIVKCIFRYLKGIANIGLCYKKSDQYKLKGYNDVVFARDKIERKNISGGCHFIGANLVSWSSKRQGSIAFSTA</sequence>
<organism evidence="2 3">
    <name type="scientific">Mucuna pruriens</name>
    <name type="common">Velvet bean</name>
    <name type="synonym">Dolichos pruriens</name>
    <dbReference type="NCBI Taxonomy" id="157652"/>
    <lineage>
        <taxon>Eukaryota</taxon>
        <taxon>Viridiplantae</taxon>
        <taxon>Streptophyta</taxon>
        <taxon>Embryophyta</taxon>
        <taxon>Tracheophyta</taxon>
        <taxon>Spermatophyta</taxon>
        <taxon>Magnoliopsida</taxon>
        <taxon>eudicotyledons</taxon>
        <taxon>Gunneridae</taxon>
        <taxon>Pentapetalae</taxon>
        <taxon>rosids</taxon>
        <taxon>fabids</taxon>
        <taxon>Fabales</taxon>
        <taxon>Fabaceae</taxon>
        <taxon>Papilionoideae</taxon>
        <taxon>50 kb inversion clade</taxon>
        <taxon>NPAAA clade</taxon>
        <taxon>indigoferoid/millettioid clade</taxon>
        <taxon>Phaseoleae</taxon>
        <taxon>Mucuna</taxon>
    </lineage>
</organism>
<evidence type="ECO:0000313" key="3">
    <source>
        <dbReference type="Proteomes" id="UP000257109"/>
    </source>
</evidence>
<dbReference type="Proteomes" id="UP000257109">
    <property type="component" value="Unassembled WGS sequence"/>
</dbReference>
<dbReference type="Pfam" id="PF07727">
    <property type="entry name" value="RVT_2"/>
    <property type="match status" value="1"/>
</dbReference>
<keyword evidence="3" id="KW-1185">Reference proteome</keyword>
<dbReference type="InterPro" id="IPR013103">
    <property type="entry name" value="RVT_2"/>
</dbReference>
<comment type="caution">
    <text evidence="2">The sequence shown here is derived from an EMBL/GenBank/DDBJ whole genome shotgun (WGS) entry which is preliminary data.</text>
</comment>
<dbReference type="STRING" id="157652.A0A371H2R6"/>
<proteinExistence type="predicted"/>